<feature type="transmembrane region" description="Helical" evidence="5">
    <location>
        <begin position="42"/>
        <end position="63"/>
    </location>
</feature>
<dbReference type="AlphaFoldDB" id="A0A498BUJ4"/>
<feature type="transmembrane region" description="Helical" evidence="5">
    <location>
        <begin position="161"/>
        <end position="180"/>
    </location>
</feature>
<dbReference type="EMBL" id="RCDB01000004">
    <property type="protein sequence ID" value="RLK46607.1"/>
    <property type="molecule type" value="Genomic_DNA"/>
</dbReference>
<keyword evidence="7" id="KW-1185">Reference proteome</keyword>
<dbReference type="OrthoDB" id="3212588at2"/>
<evidence type="ECO:0000256" key="2">
    <source>
        <dbReference type="ARBA" id="ARBA00022692"/>
    </source>
</evidence>
<evidence type="ECO:0000256" key="4">
    <source>
        <dbReference type="ARBA" id="ARBA00023136"/>
    </source>
</evidence>
<feature type="transmembrane region" description="Helical" evidence="5">
    <location>
        <begin position="83"/>
        <end position="102"/>
    </location>
</feature>
<name>A0A498BUJ4_9MICO</name>
<comment type="caution">
    <text evidence="6">The sequence shown here is derived from an EMBL/GenBank/DDBJ whole genome shotgun (WGS) entry which is preliminary data.</text>
</comment>
<feature type="transmembrane region" description="Helical" evidence="5">
    <location>
        <begin position="259"/>
        <end position="281"/>
    </location>
</feature>
<feature type="transmembrane region" description="Helical" evidence="5">
    <location>
        <begin position="135"/>
        <end position="155"/>
    </location>
</feature>
<dbReference type="Gene3D" id="1.10.357.140">
    <property type="entry name" value="UbiA prenyltransferase"/>
    <property type="match status" value="1"/>
</dbReference>
<sequence length="283" mass="28606">MRAALFSVPGALWRSSHPGPTLVVTVLAVILGISAGLDAGRLALLAAAVFAGQLCVGWSNDAVDARRDTAVGRADKPIARGEISARGVWAAAVVAVVVTLVLSALLGWPFLVVHLITLVSAWSYNVALKRTAFSVAPFVVSFGLFPSLATLAAPAPGFAAPWAWIAGAALGAAVHFSNVLPDLDDDAATGVRGLPHRLGSAASAVTAFVAVEVGALAVLIGPIVVAGSVPPLGIVAFGLVSVLAAVGLARALRRPDRTVFRLVMGAALLLALQLAVTGVSVQS</sequence>
<evidence type="ECO:0000256" key="1">
    <source>
        <dbReference type="ARBA" id="ARBA00004141"/>
    </source>
</evidence>
<keyword evidence="3 5" id="KW-1133">Transmembrane helix</keyword>
<feature type="transmembrane region" description="Helical" evidence="5">
    <location>
        <begin position="201"/>
        <end position="226"/>
    </location>
</feature>
<evidence type="ECO:0000256" key="3">
    <source>
        <dbReference type="ARBA" id="ARBA00022989"/>
    </source>
</evidence>
<reference evidence="6 7" key="1">
    <citation type="journal article" date="2015" name="Stand. Genomic Sci.">
        <title>Genomic Encyclopedia of Bacterial and Archaeal Type Strains, Phase III: the genomes of soil and plant-associated and newly described type strains.</title>
        <authorList>
            <person name="Whitman W.B."/>
            <person name="Woyke T."/>
            <person name="Klenk H.P."/>
            <person name="Zhou Y."/>
            <person name="Lilburn T.G."/>
            <person name="Beck B.J."/>
            <person name="De Vos P."/>
            <person name="Vandamme P."/>
            <person name="Eisen J.A."/>
            <person name="Garrity G."/>
            <person name="Hugenholtz P."/>
            <person name="Kyrpides N.C."/>
        </authorList>
    </citation>
    <scope>NUCLEOTIDE SEQUENCE [LARGE SCALE GENOMIC DNA]</scope>
    <source>
        <strain evidence="6 7">S2T63</strain>
    </source>
</reference>
<dbReference type="RefSeq" id="WP_121060899.1">
    <property type="nucleotide sequence ID" value="NZ_RCDB01000004.1"/>
</dbReference>
<dbReference type="GO" id="GO:0016020">
    <property type="term" value="C:membrane"/>
    <property type="evidence" value="ECO:0007669"/>
    <property type="project" value="UniProtKB-SubCell"/>
</dbReference>
<comment type="subcellular location">
    <subcellularLocation>
        <location evidence="1">Membrane</location>
        <topology evidence="1">Multi-pass membrane protein</topology>
    </subcellularLocation>
</comment>
<dbReference type="InterPro" id="IPR044878">
    <property type="entry name" value="UbiA_sf"/>
</dbReference>
<dbReference type="Proteomes" id="UP000273158">
    <property type="component" value="Unassembled WGS sequence"/>
</dbReference>
<gene>
    <name evidence="6" type="ORF">C7474_2791</name>
</gene>
<protein>
    <submittedName>
        <fullName evidence="6">4-hydroxybenzoate polyprenyltransferase</fullName>
    </submittedName>
</protein>
<keyword evidence="4 5" id="KW-0472">Membrane</keyword>
<dbReference type="InterPro" id="IPR000537">
    <property type="entry name" value="UbiA_prenyltransferase"/>
</dbReference>
<dbReference type="Pfam" id="PF01040">
    <property type="entry name" value="UbiA"/>
    <property type="match status" value="1"/>
</dbReference>
<proteinExistence type="predicted"/>
<organism evidence="6 7">
    <name type="scientific">Microbacterium telephonicum</name>
    <dbReference type="NCBI Taxonomy" id="1714841"/>
    <lineage>
        <taxon>Bacteria</taxon>
        <taxon>Bacillati</taxon>
        <taxon>Actinomycetota</taxon>
        <taxon>Actinomycetes</taxon>
        <taxon>Micrococcales</taxon>
        <taxon>Microbacteriaceae</taxon>
        <taxon>Microbacterium</taxon>
    </lineage>
</organism>
<evidence type="ECO:0000313" key="6">
    <source>
        <dbReference type="EMBL" id="RLK46607.1"/>
    </source>
</evidence>
<evidence type="ECO:0000313" key="7">
    <source>
        <dbReference type="Proteomes" id="UP000273158"/>
    </source>
</evidence>
<keyword evidence="6" id="KW-0808">Transferase</keyword>
<evidence type="ECO:0000256" key="5">
    <source>
        <dbReference type="SAM" id="Phobius"/>
    </source>
</evidence>
<keyword evidence="2 5" id="KW-0812">Transmembrane</keyword>
<dbReference type="GO" id="GO:0016765">
    <property type="term" value="F:transferase activity, transferring alkyl or aryl (other than methyl) groups"/>
    <property type="evidence" value="ECO:0007669"/>
    <property type="project" value="InterPro"/>
</dbReference>
<accession>A0A498BUJ4</accession>
<feature type="transmembrane region" description="Helical" evidence="5">
    <location>
        <begin position="232"/>
        <end position="252"/>
    </location>
</feature>